<gene>
    <name evidence="2" type="ORF">RWE15_06325</name>
</gene>
<dbReference type="Proteomes" id="UP001281447">
    <property type="component" value="Unassembled WGS sequence"/>
</dbReference>
<feature type="region of interest" description="Disordered" evidence="1">
    <location>
        <begin position="51"/>
        <end position="72"/>
    </location>
</feature>
<proteinExistence type="predicted"/>
<name>A0ABU5C4Q0_9BACI</name>
<evidence type="ECO:0000256" key="1">
    <source>
        <dbReference type="SAM" id="MobiDB-lite"/>
    </source>
</evidence>
<evidence type="ECO:0000313" key="2">
    <source>
        <dbReference type="EMBL" id="MDY0394170.1"/>
    </source>
</evidence>
<reference evidence="2 3" key="1">
    <citation type="submission" date="2023-10" db="EMBL/GenBank/DDBJ databases">
        <title>Virgibacillus halophilus 5B73C genome.</title>
        <authorList>
            <person name="Miliotis G."/>
            <person name="Sengupta P."/>
            <person name="Hameed A."/>
            <person name="Chuvochina M."/>
            <person name="Mcdonagh F."/>
            <person name="Simpson A.C."/>
            <person name="Singh N.K."/>
            <person name="Rekha P.D."/>
            <person name="Raman K."/>
            <person name="Hugenholtz P."/>
            <person name="Venkateswaran K."/>
        </authorList>
    </citation>
    <scope>NUCLEOTIDE SEQUENCE [LARGE SCALE GENOMIC DNA]</scope>
    <source>
        <strain evidence="2 3">5B73C</strain>
    </source>
</reference>
<dbReference type="EMBL" id="JAWDIP010000003">
    <property type="protein sequence ID" value="MDY0394170.1"/>
    <property type="molecule type" value="Genomic_DNA"/>
</dbReference>
<organism evidence="2 3">
    <name type="scientific">Tigheibacillus halophilus</name>
    <dbReference type="NCBI Taxonomy" id="361280"/>
    <lineage>
        <taxon>Bacteria</taxon>
        <taxon>Bacillati</taxon>
        <taxon>Bacillota</taxon>
        <taxon>Bacilli</taxon>
        <taxon>Bacillales</taxon>
        <taxon>Bacillaceae</taxon>
        <taxon>Tigheibacillus</taxon>
    </lineage>
</organism>
<comment type="caution">
    <text evidence="2">The sequence shown here is derived from an EMBL/GenBank/DDBJ whole genome shotgun (WGS) entry which is preliminary data.</text>
</comment>
<evidence type="ECO:0000313" key="3">
    <source>
        <dbReference type="Proteomes" id="UP001281447"/>
    </source>
</evidence>
<feature type="compositionally biased region" description="Low complexity" evidence="1">
    <location>
        <begin position="58"/>
        <end position="72"/>
    </location>
</feature>
<protein>
    <submittedName>
        <fullName evidence="2">Uncharacterized protein</fullName>
    </submittedName>
</protein>
<keyword evidence="3" id="KW-1185">Reference proteome</keyword>
<accession>A0ABU5C4Q0</accession>
<sequence>MRTISATKVRKPFQLEKPCAPAIALDTVTIYHIPSTRLTSNATRLSIICPGSKDTSAEENNAAPNTPNASGQ</sequence>